<feature type="domain" description="DUF7662" evidence="1">
    <location>
        <begin position="1"/>
        <end position="44"/>
    </location>
</feature>
<dbReference type="InterPro" id="IPR056079">
    <property type="entry name" value="DUF7662"/>
</dbReference>
<organism evidence="2 3">
    <name type="scientific">Cytobacillus oceanisediminis 2691</name>
    <dbReference type="NCBI Taxonomy" id="1196031"/>
    <lineage>
        <taxon>Bacteria</taxon>
        <taxon>Bacillati</taxon>
        <taxon>Bacillota</taxon>
        <taxon>Bacilli</taxon>
        <taxon>Bacillales</taxon>
        <taxon>Bacillaceae</taxon>
        <taxon>Cytobacillus</taxon>
    </lineage>
</organism>
<dbReference type="Proteomes" id="UP000077856">
    <property type="component" value="Plasmid pBO1"/>
</dbReference>
<gene>
    <name evidence="2" type="ORF">A361_28915</name>
</gene>
<sequence>MTFFEVEDILGFTLPKSAYEHEAWWDKSDSHTQSFAWKNAHFFAKPNLKEKKVEFVKHIED</sequence>
<keyword evidence="2" id="KW-0614">Plasmid</keyword>
<reference evidence="2 3" key="1">
    <citation type="submission" date="2016-04" db="EMBL/GenBank/DDBJ databases">
        <title>Complete genome sequence of Bacillus oceanisediminis strain 2691.</title>
        <authorList>
            <person name="Jeong H."/>
            <person name="Kim H.J."/>
            <person name="Lee D.-W."/>
        </authorList>
    </citation>
    <scope>NUCLEOTIDE SEQUENCE [LARGE SCALE GENOMIC DNA]</scope>
    <source>
        <strain evidence="2 3">2691</strain>
        <plasmid evidence="3">pbo1</plasmid>
    </source>
</reference>
<accession>A0A169G3V3</accession>
<dbReference type="Pfam" id="PF24698">
    <property type="entry name" value="DUF7662"/>
    <property type="match status" value="1"/>
</dbReference>
<evidence type="ECO:0000259" key="1">
    <source>
        <dbReference type="Pfam" id="PF24698"/>
    </source>
</evidence>
<proteinExistence type="predicted"/>
<evidence type="ECO:0000313" key="3">
    <source>
        <dbReference type="Proteomes" id="UP000077856"/>
    </source>
</evidence>
<geneLocation type="plasmid" evidence="3">
    <name>pbo1</name>
</geneLocation>
<dbReference type="EMBL" id="CP015507">
    <property type="protein sequence ID" value="AND43185.1"/>
    <property type="molecule type" value="Genomic_DNA"/>
</dbReference>
<dbReference type="AlphaFoldDB" id="A0A169G3V3"/>
<protein>
    <recommendedName>
        <fullName evidence="1">DUF7662 domain-containing protein</fullName>
    </recommendedName>
</protein>
<dbReference type="KEGG" id="bon:A361_28915"/>
<name>A0A169G3V3_9BACI</name>
<evidence type="ECO:0000313" key="2">
    <source>
        <dbReference type="EMBL" id="AND43185.1"/>
    </source>
</evidence>